<dbReference type="PANTHER" id="PTHR30290">
    <property type="entry name" value="PERIPLASMIC BINDING COMPONENT OF ABC TRANSPORTER"/>
    <property type="match status" value="1"/>
</dbReference>
<protein>
    <submittedName>
        <fullName evidence="4">ABC transporter substrate-binding protein</fullName>
    </submittedName>
</protein>
<dbReference type="PIRSF" id="PIRSF002741">
    <property type="entry name" value="MppA"/>
    <property type="match status" value="1"/>
</dbReference>
<evidence type="ECO:0000256" key="2">
    <source>
        <dbReference type="SAM" id="SignalP"/>
    </source>
</evidence>
<gene>
    <name evidence="4" type="ORF">AB4Y30_03290</name>
</gene>
<dbReference type="GO" id="GO:1904680">
    <property type="term" value="F:peptide transmembrane transporter activity"/>
    <property type="evidence" value="ECO:0007669"/>
    <property type="project" value="TreeGrafter"/>
</dbReference>
<organism evidence="4">
    <name type="scientific">Ornithinibacillus sp. 4-3</name>
    <dbReference type="NCBI Taxonomy" id="3231488"/>
    <lineage>
        <taxon>Bacteria</taxon>
        <taxon>Bacillati</taxon>
        <taxon>Bacillota</taxon>
        <taxon>Bacilli</taxon>
        <taxon>Bacillales</taxon>
        <taxon>Bacillaceae</taxon>
        <taxon>Ornithinibacillus</taxon>
    </lineage>
</organism>
<feature type="domain" description="Solute-binding protein family 5" evidence="3">
    <location>
        <begin position="80"/>
        <end position="444"/>
    </location>
</feature>
<keyword evidence="1 2" id="KW-0732">Signal</keyword>
<dbReference type="InterPro" id="IPR039424">
    <property type="entry name" value="SBP_5"/>
</dbReference>
<dbReference type="GO" id="GO:0015833">
    <property type="term" value="P:peptide transport"/>
    <property type="evidence" value="ECO:0007669"/>
    <property type="project" value="TreeGrafter"/>
</dbReference>
<dbReference type="PROSITE" id="PS51257">
    <property type="entry name" value="PROKAR_LIPOPROTEIN"/>
    <property type="match status" value="1"/>
</dbReference>
<dbReference type="RefSeq" id="WP_368654078.1">
    <property type="nucleotide sequence ID" value="NZ_CP162599.1"/>
</dbReference>
<name>A0AB39HTS4_9BACI</name>
<proteinExistence type="predicted"/>
<evidence type="ECO:0000313" key="4">
    <source>
        <dbReference type="EMBL" id="XDK33396.1"/>
    </source>
</evidence>
<dbReference type="Gene3D" id="3.90.76.10">
    <property type="entry name" value="Dipeptide-binding Protein, Domain 1"/>
    <property type="match status" value="1"/>
</dbReference>
<dbReference type="Gene3D" id="3.10.105.10">
    <property type="entry name" value="Dipeptide-binding Protein, Domain 3"/>
    <property type="match status" value="1"/>
</dbReference>
<dbReference type="InterPro" id="IPR000914">
    <property type="entry name" value="SBP_5_dom"/>
</dbReference>
<evidence type="ECO:0000259" key="3">
    <source>
        <dbReference type="Pfam" id="PF00496"/>
    </source>
</evidence>
<dbReference type="InterPro" id="IPR030678">
    <property type="entry name" value="Peptide/Ni-bd"/>
</dbReference>
<dbReference type="GO" id="GO:0043190">
    <property type="term" value="C:ATP-binding cassette (ABC) transporter complex"/>
    <property type="evidence" value="ECO:0007669"/>
    <property type="project" value="InterPro"/>
</dbReference>
<dbReference type="PANTHER" id="PTHR30290:SF38">
    <property type="entry name" value="D,D-DIPEPTIDE-BINDING PERIPLASMIC PROTEIN DDPA-RELATED"/>
    <property type="match status" value="1"/>
</dbReference>
<dbReference type="SUPFAM" id="SSF53850">
    <property type="entry name" value="Periplasmic binding protein-like II"/>
    <property type="match status" value="1"/>
</dbReference>
<evidence type="ECO:0000256" key="1">
    <source>
        <dbReference type="ARBA" id="ARBA00022729"/>
    </source>
</evidence>
<sequence length="521" mass="58443">MRRLGLILFLAIFSVALIGCASEKNGGTENKGDSTEKVTLDVALNAQPPAMDPIVTTSTVTRDVSRHVFETLLTVDENYEVAPMLAENYEVSEDGKTITLKLREGLTFHDGSDLTIEDVIASLERWRDISTLGKSFFSQAEFKAEDEHTLIIELEERMYTALQILAEPGRSAIIVPKRTIDEAEEDGLKEFIGTGPFKFDEWKQDQYIAMSKFEDYQAIDGEPSGLAGRKEAKVDEIKFHFVTDSSTRVAGITSGEYDISVAVPFDNVAQLEADDNIENRIDHNGFNAVVFNKKAGLFSDQKARQAALAALNMDEISQAAFSSEAFYDLEPSLMITDMKQWYTDAGKENYNQDDPEKAKQLFDEIGYNGEEVKIISSRDYQDHYDNAVVVQRQLEAAGLNVTLELSDWATVLQKRDDESAYDIFITGFPTEPVPTNYVFLSSLTQWAGWTDSPELDQLINEINAATSDEEAKASYEKLQEAYYDYVPIIKFGNKTTVTSSRANIENIGFLHGVFFWNVEKK</sequence>
<dbReference type="GO" id="GO:0042597">
    <property type="term" value="C:periplasmic space"/>
    <property type="evidence" value="ECO:0007669"/>
    <property type="project" value="UniProtKB-ARBA"/>
</dbReference>
<dbReference type="AlphaFoldDB" id="A0AB39HTS4"/>
<feature type="signal peptide" evidence="2">
    <location>
        <begin position="1"/>
        <end position="21"/>
    </location>
</feature>
<feature type="chain" id="PRO_5044337529" evidence="2">
    <location>
        <begin position="22"/>
        <end position="521"/>
    </location>
</feature>
<reference evidence="4" key="1">
    <citation type="submission" date="2024-07" db="EMBL/GenBank/DDBJ databases">
        <title>Halotolerant mesophilic bacterium Ornithinibacillus sp. 4-3, sp. nov., isolated from soil.</title>
        <authorList>
            <person name="Sidarenka A.V."/>
            <person name="Guliayeva D.E."/>
            <person name="Leanovich S.I."/>
            <person name="Hileuskaya K.S."/>
            <person name="Akhremchuk A.E."/>
            <person name="Sikolenko M.A."/>
            <person name="Valentovich L.N."/>
        </authorList>
    </citation>
    <scope>NUCLEOTIDE SEQUENCE</scope>
    <source>
        <strain evidence="4">4-3</strain>
    </source>
</reference>
<dbReference type="EMBL" id="CP162599">
    <property type="protein sequence ID" value="XDK33396.1"/>
    <property type="molecule type" value="Genomic_DNA"/>
</dbReference>
<dbReference type="Pfam" id="PF00496">
    <property type="entry name" value="SBP_bac_5"/>
    <property type="match status" value="1"/>
</dbReference>
<dbReference type="CDD" id="cd08502">
    <property type="entry name" value="PBP2_NikA_DppA_OppA_like_16"/>
    <property type="match status" value="1"/>
</dbReference>
<dbReference type="Gene3D" id="3.40.190.10">
    <property type="entry name" value="Periplasmic binding protein-like II"/>
    <property type="match status" value="1"/>
</dbReference>
<accession>A0AB39HTS4</accession>